<accession>Q69XW2</accession>
<gene>
    <name evidence="1" type="primary">P0040H10.23</name>
</gene>
<dbReference type="EMBL" id="AP003539">
    <property type="protein sequence ID" value="BAD35365.1"/>
    <property type="molecule type" value="Genomic_DNA"/>
</dbReference>
<dbReference type="Proteomes" id="UP000000763">
    <property type="component" value="Chromosome 6"/>
</dbReference>
<evidence type="ECO:0000313" key="1">
    <source>
        <dbReference type="EMBL" id="BAD35365.1"/>
    </source>
</evidence>
<name>Q69XW2_ORYSJ</name>
<reference evidence="2" key="2">
    <citation type="journal article" date="2008" name="Nucleic Acids Res.">
        <title>The rice annotation project database (RAP-DB): 2008 update.</title>
        <authorList>
            <consortium name="The rice annotation project (RAP)"/>
        </authorList>
    </citation>
    <scope>GENOME REANNOTATION</scope>
    <source>
        <strain evidence="2">cv. Nipponbare</strain>
    </source>
</reference>
<sequence length="101" mass="10910">MFSSSSPFVGGTTCQIHLLPPSPPLLFFPISLLLSLLSTNLSSSHGSQQHHHPSVGSALRCNRNPKRNCARLAILPCRPHRSASLSSTRELCRDGHAPVAF</sequence>
<protein>
    <submittedName>
        <fullName evidence="1">Uncharacterized protein</fullName>
    </submittedName>
</protein>
<reference evidence="2" key="1">
    <citation type="journal article" date="2005" name="Nature">
        <title>The map-based sequence of the rice genome.</title>
        <authorList>
            <consortium name="International rice genome sequencing project (IRGSP)"/>
            <person name="Matsumoto T."/>
            <person name="Wu J."/>
            <person name="Kanamori H."/>
            <person name="Katayose Y."/>
            <person name="Fujisawa M."/>
            <person name="Namiki N."/>
            <person name="Mizuno H."/>
            <person name="Yamamoto K."/>
            <person name="Antonio B.A."/>
            <person name="Baba T."/>
            <person name="Sakata K."/>
            <person name="Nagamura Y."/>
            <person name="Aoki H."/>
            <person name="Arikawa K."/>
            <person name="Arita K."/>
            <person name="Bito T."/>
            <person name="Chiden Y."/>
            <person name="Fujitsuka N."/>
            <person name="Fukunaka R."/>
            <person name="Hamada M."/>
            <person name="Harada C."/>
            <person name="Hayashi A."/>
            <person name="Hijishita S."/>
            <person name="Honda M."/>
            <person name="Hosokawa S."/>
            <person name="Ichikawa Y."/>
            <person name="Idonuma A."/>
            <person name="Iijima M."/>
            <person name="Ikeda M."/>
            <person name="Ikeno M."/>
            <person name="Ito K."/>
            <person name="Ito S."/>
            <person name="Ito T."/>
            <person name="Ito Y."/>
            <person name="Ito Y."/>
            <person name="Iwabuchi A."/>
            <person name="Kamiya K."/>
            <person name="Karasawa W."/>
            <person name="Kurita K."/>
            <person name="Katagiri S."/>
            <person name="Kikuta A."/>
            <person name="Kobayashi H."/>
            <person name="Kobayashi N."/>
            <person name="Machita K."/>
            <person name="Maehara T."/>
            <person name="Masukawa M."/>
            <person name="Mizubayashi T."/>
            <person name="Mukai Y."/>
            <person name="Nagasaki H."/>
            <person name="Nagata Y."/>
            <person name="Naito S."/>
            <person name="Nakashima M."/>
            <person name="Nakama Y."/>
            <person name="Nakamichi Y."/>
            <person name="Nakamura M."/>
            <person name="Meguro A."/>
            <person name="Negishi M."/>
            <person name="Ohta I."/>
            <person name="Ohta T."/>
            <person name="Okamoto M."/>
            <person name="Ono N."/>
            <person name="Saji S."/>
            <person name="Sakaguchi M."/>
            <person name="Sakai K."/>
            <person name="Shibata M."/>
            <person name="Shimokawa T."/>
            <person name="Song J."/>
            <person name="Takazaki Y."/>
            <person name="Terasawa K."/>
            <person name="Tsugane M."/>
            <person name="Tsuji K."/>
            <person name="Ueda S."/>
            <person name="Waki K."/>
            <person name="Yamagata H."/>
            <person name="Yamamoto M."/>
            <person name="Yamamoto S."/>
            <person name="Yamane H."/>
            <person name="Yoshiki S."/>
            <person name="Yoshihara R."/>
            <person name="Yukawa K."/>
            <person name="Zhong H."/>
            <person name="Yano M."/>
            <person name="Yuan Q."/>
            <person name="Ouyang S."/>
            <person name="Liu J."/>
            <person name="Jones K.M."/>
            <person name="Gansberger K."/>
            <person name="Moffat K."/>
            <person name="Hill J."/>
            <person name="Bera J."/>
            <person name="Fadrosh D."/>
            <person name="Jin S."/>
            <person name="Johri S."/>
            <person name="Kim M."/>
            <person name="Overton L."/>
            <person name="Reardon M."/>
            <person name="Tsitrin T."/>
            <person name="Vuong H."/>
            <person name="Weaver B."/>
            <person name="Ciecko A."/>
            <person name="Tallon L."/>
            <person name="Jackson J."/>
            <person name="Pai G."/>
            <person name="Aken S.V."/>
            <person name="Utterback T."/>
            <person name="Reidmuller S."/>
            <person name="Feldblyum T."/>
            <person name="Hsiao J."/>
            <person name="Zismann V."/>
            <person name="Iobst S."/>
            <person name="de Vazeille A.R."/>
            <person name="Buell C.R."/>
            <person name="Ying K."/>
            <person name="Li Y."/>
            <person name="Lu T."/>
            <person name="Huang Y."/>
            <person name="Zhao Q."/>
            <person name="Feng Q."/>
            <person name="Zhang L."/>
            <person name="Zhu J."/>
            <person name="Weng Q."/>
            <person name="Mu J."/>
            <person name="Lu Y."/>
            <person name="Fan D."/>
            <person name="Liu Y."/>
            <person name="Guan J."/>
            <person name="Zhang Y."/>
            <person name="Yu S."/>
            <person name="Liu X."/>
            <person name="Zhang Y."/>
            <person name="Hong G."/>
            <person name="Han B."/>
            <person name="Choisne N."/>
            <person name="Demange N."/>
            <person name="Orjeda G."/>
            <person name="Samain S."/>
            <person name="Cattolico L."/>
            <person name="Pelletier E."/>
            <person name="Couloux A."/>
            <person name="Segurens B."/>
            <person name="Wincker P."/>
            <person name="D'Hont A."/>
            <person name="Scarpelli C."/>
            <person name="Weissenbach J."/>
            <person name="Salanoubat M."/>
            <person name="Quetier F."/>
            <person name="Yu Y."/>
            <person name="Kim H.R."/>
            <person name="Rambo T."/>
            <person name="Currie J."/>
            <person name="Collura K."/>
            <person name="Luo M."/>
            <person name="Yang T."/>
            <person name="Ammiraju J.S.S."/>
            <person name="Engler F."/>
            <person name="Soderlund C."/>
            <person name="Wing R.A."/>
            <person name="Palmer L.E."/>
            <person name="de la Bastide M."/>
            <person name="Spiegel L."/>
            <person name="Nascimento L."/>
            <person name="Zutavern T."/>
            <person name="O'Shaughnessy A."/>
            <person name="Dike S."/>
            <person name="Dedhia N."/>
            <person name="Preston R."/>
            <person name="Balija V."/>
            <person name="McCombie W.R."/>
            <person name="Chow T."/>
            <person name="Chen H."/>
            <person name="Chung M."/>
            <person name="Chen C."/>
            <person name="Shaw J."/>
            <person name="Wu H."/>
            <person name="Hsiao K."/>
            <person name="Chao Y."/>
            <person name="Chu M."/>
            <person name="Cheng C."/>
            <person name="Hour A."/>
            <person name="Lee P."/>
            <person name="Lin S."/>
            <person name="Lin Y."/>
            <person name="Liou J."/>
            <person name="Liu S."/>
            <person name="Hsing Y."/>
            <person name="Raghuvanshi S."/>
            <person name="Mohanty A."/>
            <person name="Bharti A.K."/>
            <person name="Gaur A."/>
            <person name="Gupta V."/>
            <person name="Kumar D."/>
            <person name="Ravi V."/>
            <person name="Vij S."/>
            <person name="Kapur A."/>
            <person name="Khurana P."/>
            <person name="Khurana P."/>
            <person name="Khurana J.P."/>
            <person name="Tyagi A.K."/>
            <person name="Gaikwad K."/>
            <person name="Singh A."/>
            <person name="Dalal V."/>
            <person name="Srivastava S."/>
            <person name="Dixit A."/>
            <person name="Pal A.K."/>
            <person name="Ghazi I.A."/>
            <person name="Yadav M."/>
            <person name="Pandit A."/>
            <person name="Bhargava A."/>
            <person name="Sureshbabu K."/>
            <person name="Batra K."/>
            <person name="Sharma T.R."/>
            <person name="Mohapatra T."/>
            <person name="Singh N.K."/>
            <person name="Messing J."/>
            <person name="Nelson A.B."/>
            <person name="Fuks G."/>
            <person name="Kavchok S."/>
            <person name="Keizer G."/>
            <person name="Linton E."/>
            <person name="Llaca V."/>
            <person name="Song R."/>
            <person name="Tanyolac B."/>
            <person name="Young S."/>
            <person name="Ho-Il K."/>
            <person name="Hahn J.H."/>
            <person name="Sangsakoo G."/>
            <person name="Vanavichit A."/>
            <person name="de Mattos Luiz.A.T."/>
            <person name="Zimmer P.D."/>
            <person name="Malone G."/>
            <person name="Dellagostin O."/>
            <person name="de Oliveira A.C."/>
            <person name="Bevan M."/>
            <person name="Bancroft I."/>
            <person name="Minx P."/>
            <person name="Cordum H."/>
            <person name="Wilson R."/>
            <person name="Cheng Z."/>
            <person name="Jin W."/>
            <person name="Jiang J."/>
            <person name="Leong S.A."/>
            <person name="Iwama H."/>
            <person name="Gojobori T."/>
            <person name="Itoh T."/>
            <person name="Niimura Y."/>
            <person name="Fujii Y."/>
            <person name="Habara T."/>
            <person name="Sakai H."/>
            <person name="Sato Y."/>
            <person name="Wilson G."/>
            <person name="Kumar K."/>
            <person name="McCouch S."/>
            <person name="Juretic N."/>
            <person name="Hoen D."/>
            <person name="Wright S."/>
            <person name="Bruskiewich R."/>
            <person name="Bureau T."/>
            <person name="Miyao A."/>
            <person name="Hirochika H."/>
            <person name="Nishikawa T."/>
            <person name="Kadowaki K."/>
            <person name="Sugiura M."/>
            <person name="Burr B."/>
            <person name="Sasaki T."/>
        </authorList>
    </citation>
    <scope>NUCLEOTIDE SEQUENCE [LARGE SCALE GENOMIC DNA]</scope>
    <source>
        <strain evidence="2">cv. Nipponbare</strain>
    </source>
</reference>
<proteinExistence type="predicted"/>
<organism evidence="1 2">
    <name type="scientific">Oryza sativa subsp. japonica</name>
    <name type="common">Rice</name>
    <dbReference type="NCBI Taxonomy" id="39947"/>
    <lineage>
        <taxon>Eukaryota</taxon>
        <taxon>Viridiplantae</taxon>
        <taxon>Streptophyta</taxon>
        <taxon>Embryophyta</taxon>
        <taxon>Tracheophyta</taxon>
        <taxon>Spermatophyta</taxon>
        <taxon>Magnoliopsida</taxon>
        <taxon>Liliopsida</taxon>
        <taxon>Poales</taxon>
        <taxon>Poaceae</taxon>
        <taxon>BOP clade</taxon>
        <taxon>Oryzoideae</taxon>
        <taxon>Oryzeae</taxon>
        <taxon>Oryzinae</taxon>
        <taxon>Oryza</taxon>
        <taxon>Oryza sativa</taxon>
    </lineage>
</organism>
<evidence type="ECO:0000313" key="2">
    <source>
        <dbReference type="Proteomes" id="UP000000763"/>
    </source>
</evidence>
<dbReference type="AlphaFoldDB" id="Q69XW2"/>